<name>A0A8T2QSR1_CERRI</name>
<dbReference type="CDD" id="cd00051">
    <property type="entry name" value="EFh"/>
    <property type="match status" value="1"/>
</dbReference>
<accession>A0A8T2QSR1</accession>
<dbReference type="Gene3D" id="1.10.238.10">
    <property type="entry name" value="EF-hand"/>
    <property type="match status" value="2"/>
</dbReference>
<keyword evidence="3" id="KW-0106">Calcium</keyword>
<dbReference type="PROSITE" id="PS00018">
    <property type="entry name" value="EF_HAND_1"/>
    <property type="match status" value="3"/>
</dbReference>
<dbReference type="SMART" id="SM00054">
    <property type="entry name" value="EFh"/>
    <property type="match status" value="3"/>
</dbReference>
<evidence type="ECO:0000313" key="6">
    <source>
        <dbReference type="Proteomes" id="UP000825935"/>
    </source>
</evidence>
<feature type="domain" description="EF-hand" evidence="4">
    <location>
        <begin position="78"/>
        <end position="113"/>
    </location>
</feature>
<dbReference type="AlphaFoldDB" id="A0A8T2QSR1"/>
<feature type="domain" description="EF-hand" evidence="4">
    <location>
        <begin position="213"/>
        <end position="248"/>
    </location>
</feature>
<sequence length="251" mass="28418">MLLEKIDRWHRKKADQVDIANVIFKQFKHDKHDKGSAPQILKKLNSRWQSVVKSFSFRQCRPEENRRLRKSSDHSSSTDNQIARGIFRVFDENGDGVVSKHEICRLMEKLGLTAMESGVCAHSLVTGSTSDVRENVDEEQFSVFYNNLSGNVKLQGQPSNLLADRSNCSTQEDDGDDDLLDAFHVFDKDRDGFICASELQNVLGSLGYSQEACSLEACSEMIARVDRNGDGHVDFFEFTALLRLESYPPTF</sequence>
<keyword evidence="1" id="KW-0479">Metal-binding</keyword>
<evidence type="ECO:0000259" key="4">
    <source>
        <dbReference type="PROSITE" id="PS50222"/>
    </source>
</evidence>
<dbReference type="PROSITE" id="PS50222">
    <property type="entry name" value="EF_HAND_2"/>
    <property type="match status" value="3"/>
</dbReference>
<dbReference type="SUPFAM" id="SSF47473">
    <property type="entry name" value="EF-hand"/>
    <property type="match status" value="1"/>
</dbReference>
<reference evidence="5" key="1">
    <citation type="submission" date="2021-08" db="EMBL/GenBank/DDBJ databases">
        <title>WGS assembly of Ceratopteris richardii.</title>
        <authorList>
            <person name="Marchant D.B."/>
            <person name="Chen G."/>
            <person name="Jenkins J."/>
            <person name="Shu S."/>
            <person name="Leebens-Mack J."/>
            <person name="Grimwood J."/>
            <person name="Schmutz J."/>
            <person name="Soltis P."/>
            <person name="Soltis D."/>
            <person name="Chen Z.-H."/>
        </authorList>
    </citation>
    <scope>NUCLEOTIDE SEQUENCE</scope>
    <source>
        <strain evidence="5">Whitten #5841</strain>
        <tissue evidence="5">Leaf</tissue>
    </source>
</reference>
<dbReference type="OrthoDB" id="504540at2759"/>
<dbReference type="Proteomes" id="UP000825935">
    <property type="component" value="Chromosome 32"/>
</dbReference>
<dbReference type="EMBL" id="CM035437">
    <property type="protein sequence ID" value="KAH7286967.1"/>
    <property type="molecule type" value="Genomic_DNA"/>
</dbReference>
<evidence type="ECO:0000256" key="1">
    <source>
        <dbReference type="ARBA" id="ARBA00022723"/>
    </source>
</evidence>
<evidence type="ECO:0000313" key="5">
    <source>
        <dbReference type="EMBL" id="KAH7286967.1"/>
    </source>
</evidence>
<dbReference type="GO" id="GO:0005509">
    <property type="term" value="F:calcium ion binding"/>
    <property type="evidence" value="ECO:0007669"/>
    <property type="project" value="InterPro"/>
</dbReference>
<gene>
    <name evidence="5" type="ORF">KP509_32G030400</name>
</gene>
<dbReference type="Pfam" id="PF00036">
    <property type="entry name" value="EF-hand_1"/>
    <property type="match status" value="1"/>
</dbReference>
<dbReference type="InterPro" id="IPR018247">
    <property type="entry name" value="EF_Hand_1_Ca_BS"/>
</dbReference>
<dbReference type="Pfam" id="PF13499">
    <property type="entry name" value="EF-hand_7"/>
    <property type="match status" value="1"/>
</dbReference>
<proteinExistence type="predicted"/>
<organism evidence="5 6">
    <name type="scientific">Ceratopteris richardii</name>
    <name type="common">Triangle waterfern</name>
    <dbReference type="NCBI Taxonomy" id="49495"/>
    <lineage>
        <taxon>Eukaryota</taxon>
        <taxon>Viridiplantae</taxon>
        <taxon>Streptophyta</taxon>
        <taxon>Embryophyta</taxon>
        <taxon>Tracheophyta</taxon>
        <taxon>Polypodiopsida</taxon>
        <taxon>Polypodiidae</taxon>
        <taxon>Polypodiales</taxon>
        <taxon>Pteridineae</taxon>
        <taxon>Pteridaceae</taxon>
        <taxon>Parkerioideae</taxon>
        <taxon>Ceratopteris</taxon>
    </lineage>
</organism>
<evidence type="ECO:0000256" key="3">
    <source>
        <dbReference type="ARBA" id="ARBA00022837"/>
    </source>
</evidence>
<dbReference type="InterPro" id="IPR002048">
    <property type="entry name" value="EF_hand_dom"/>
</dbReference>
<dbReference type="FunFam" id="1.10.238.10:FF:000003">
    <property type="entry name" value="Calmodulin A"/>
    <property type="match status" value="1"/>
</dbReference>
<keyword evidence="2" id="KW-0677">Repeat</keyword>
<comment type="caution">
    <text evidence="5">The sequence shown here is derived from an EMBL/GenBank/DDBJ whole genome shotgun (WGS) entry which is preliminary data.</text>
</comment>
<keyword evidence="6" id="KW-1185">Reference proteome</keyword>
<feature type="domain" description="EF-hand" evidence="4">
    <location>
        <begin position="174"/>
        <end position="209"/>
    </location>
</feature>
<dbReference type="InterPro" id="IPR039647">
    <property type="entry name" value="EF_hand_pair_protein_CML-like"/>
</dbReference>
<evidence type="ECO:0000256" key="2">
    <source>
        <dbReference type="ARBA" id="ARBA00022737"/>
    </source>
</evidence>
<protein>
    <recommendedName>
        <fullName evidence="4">EF-hand domain-containing protein</fullName>
    </recommendedName>
</protein>
<dbReference type="InterPro" id="IPR011992">
    <property type="entry name" value="EF-hand-dom_pair"/>
</dbReference>
<dbReference type="PANTHER" id="PTHR10891">
    <property type="entry name" value="EF-HAND CALCIUM-BINDING DOMAIN CONTAINING PROTEIN"/>
    <property type="match status" value="1"/>
</dbReference>